<reference evidence="1 2" key="1">
    <citation type="submission" date="2017-07" db="EMBL/GenBank/DDBJ databases">
        <title>Complete genome sequence of Oryzomicrobium terrae TPP412.</title>
        <authorList>
            <person name="Chiu L.-W."/>
            <person name="Lo K.-J."/>
            <person name="Tsai Y.-M."/>
            <person name="Lin S.-S."/>
            <person name="Kuo C.-H."/>
            <person name="Liu C.-T."/>
        </authorList>
    </citation>
    <scope>NUCLEOTIDE SEQUENCE [LARGE SCALE GENOMIC DNA]</scope>
    <source>
        <strain evidence="1 2">TPP412</strain>
    </source>
</reference>
<dbReference type="KEGG" id="otr:OTERR_13640"/>
<dbReference type="EMBL" id="CP022579">
    <property type="protein sequence ID" value="QEL64840.1"/>
    <property type="molecule type" value="Genomic_DNA"/>
</dbReference>
<keyword evidence="2" id="KW-1185">Reference proteome</keyword>
<gene>
    <name evidence="1" type="ORF">OTERR_13640</name>
</gene>
<organism evidence="1 2">
    <name type="scientific">Oryzomicrobium terrae</name>
    <dbReference type="NCBI Taxonomy" id="1735038"/>
    <lineage>
        <taxon>Bacteria</taxon>
        <taxon>Pseudomonadati</taxon>
        <taxon>Pseudomonadota</taxon>
        <taxon>Betaproteobacteria</taxon>
        <taxon>Rhodocyclales</taxon>
        <taxon>Rhodocyclaceae</taxon>
        <taxon>Oryzomicrobium</taxon>
    </lineage>
</organism>
<protein>
    <submittedName>
        <fullName evidence="1">Uncharacterized protein</fullName>
    </submittedName>
</protein>
<name>A0A5C1E7E1_9RHOO</name>
<dbReference type="RefSeq" id="WP_149425268.1">
    <property type="nucleotide sequence ID" value="NZ_CP022579.1"/>
</dbReference>
<accession>A0A5C1E7E1</accession>
<proteinExistence type="predicted"/>
<sequence length="68" mass="8039">MLFIHRPVFFRLGRLEVFAEGWSHQSGERWIQTENKTTEAAREFQLWMPGLHLVACLLRRREVAEVSA</sequence>
<dbReference type="AlphaFoldDB" id="A0A5C1E7E1"/>
<evidence type="ECO:0000313" key="2">
    <source>
        <dbReference type="Proteomes" id="UP000323671"/>
    </source>
</evidence>
<dbReference type="Proteomes" id="UP000323671">
    <property type="component" value="Chromosome"/>
</dbReference>
<evidence type="ECO:0000313" key="1">
    <source>
        <dbReference type="EMBL" id="QEL64840.1"/>
    </source>
</evidence>